<dbReference type="Proteomes" id="UP000727407">
    <property type="component" value="Unassembled WGS sequence"/>
</dbReference>
<feature type="non-terminal residue" evidence="2">
    <location>
        <position position="76"/>
    </location>
</feature>
<protein>
    <submittedName>
        <fullName evidence="2">UHRF1-binding protein 1</fullName>
    </submittedName>
</protein>
<comment type="caution">
    <text evidence="2">The sequence shown here is derived from an EMBL/GenBank/DDBJ whole genome shotgun (WGS) entry which is preliminary data.</text>
</comment>
<keyword evidence="1" id="KW-0732">Signal</keyword>
<name>A0A8J4TEE2_CLAMG</name>
<sequence>MASWCDWRLWSWAWCGTEEASCICLGVCFTECRCANTSSLQWVPGIRFDVNLGWVLDDSLSCSQPALFLLASGPRG</sequence>
<organism evidence="2 3">
    <name type="scientific">Clarias magur</name>
    <name type="common">Asian catfish</name>
    <name type="synonym">Macropteronotus magur</name>
    <dbReference type="NCBI Taxonomy" id="1594786"/>
    <lineage>
        <taxon>Eukaryota</taxon>
        <taxon>Metazoa</taxon>
        <taxon>Chordata</taxon>
        <taxon>Craniata</taxon>
        <taxon>Vertebrata</taxon>
        <taxon>Euteleostomi</taxon>
        <taxon>Actinopterygii</taxon>
        <taxon>Neopterygii</taxon>
        <taxon>Teleostei</taxon>
        <taxon>Ostariophysi</taxon>
        <taxon>Siluriformes</taxon>
        <taxon>Clariidae</taxon>
        <taxon>Clarias</taxon>
    </lineage>
</organism>
<dbReference type="EMBL" id="QNUK01000959">
    <property type="protein sequence ID" value="KAF5888583.1"/>
    <property type="molecule type" value="Genomic_DNA"/>
</dbReference>
<reference evidence="2" key="1">
    <citation type="submission" date="2020-07" db="EMBL/GenBank/DDBJ databases">
        <title>Clarias magur genome sequencing, assembly and annotation.</title>
        <authorList>
            <person name="Kushwaha B."/>
            <person name="Kumar R."/>
            <person name="Das P."/>
            <person name="Joshi C.G."/>
            <person name="Kumar D."/>
            <person name="Nagpure N.S."/>
            <person name="Pandey M."/>
            <person name="Agarwal S."/>
            <person name="Srivastava S."/>
            <person name="Singh M."/>
            <person name="Sahoo L."/>
            <person name="Jayasankar P."/>
            <person name="Meher P.K."/>
            <person name="Koringa P.G."/>
            <person name="Iquebal M.A."/>
            <person name="Das S.P."/>
            <person name="Bit A."/>
            <person name="Patnaik S."/>
            <person name="Patel N."/>
            <person name="Shah T.M."/>
            <person name="Hinsu A."/>
            <person name="Jena J.K."/>
        </authorList>
    </citation>
    <scope>NUCLEOTIDE SEQUENCE</scope>
    <source>
        <strain evidence="2">CIFAMagur01</strain>
        <tissue evidence="2">Testis</tissue>
    </source>
</reference>
<accession>A0A8J4TEE2</accession>
<proteinExistence type="predicted"/>
<evidence type="ECO:0000256" key="1">
    <source>
        <dbReference type="SAM" id="SignalP"/>
    </source>
</evidence>
<feature type="signal peptide" evidence="1">
    <location>
        <begin position="1"/>
        <end position="20"/>
    </location>
</feature>
<evidence type="ECO:0000313" key="2">
    <source>
        <dbReference type="EMBL" id="KAF5888583.1"/>
    </source>
</evidence>
<gene>
    <name evidence="2" type="primary">chp</name>
    <name evidence="2" type="ORF">DAT39_021718</name>
</gene>
<keyword evidence="3" id="KW-1185">Reference proteome</keyword>
<feature type="chain" id="PRO_5035224834" evidence="1">
    <location>
        <begin position="21"/>
        <end position="76"/>
    </location>
</feature>
<evidence type="ECO:0000313" key="3">
    <source>
        <dbReference type="Proteomes" id="UP000727407"/>
    </source>
</evidence>
<dbReference type="AlphaFoldDB" id="A0A8J4TEE2"/>